<proteinExistence type="predicted"/>
<reference evidence="2" key="2">
    <citation type="journal article" date="2023" name="IMA Fungus">
        <title>Comparative genomic study of the Penicillium genus elucidates a diverse pangenome and 15 lateral gene transfer events.</title>
        <authorList>
            <person name="Petersen C."/>
            <person name="Sorensen T."/>
            <person name="Nielsen M.R."/>
            <person name="Sondergaard T.E."/>
            <person name="Sorensen J.L."/>
            <person name="Fitzpatrick D.A."/>
            <person name="Frisvad J.C."/>
            <person name="Nielsen K.L."/>
        </authorList>
    </citation>
    <scope>NUCLEOTIDE SEQUENCE</scope>
    <source>
        <strain evidence="2">IBT 30069</strain>
    </source>
</reference>
<evidence type="ECO:0000256" key="1">
    <source>
        <dbReference type="SAM" id="MobiDB-lite"/>
    </source>
</evidence>
<evidence type="ECO:0000313" key="2">
    <source>
        <dbReference type="EMBL" id="KAJ5080900.1"/>
    </source>
</evidence>
<reference evidence="2" key="1">
    <citation type="submission" date="2022-11" db="EMBL/GenBank/DDBJ databases">
        <authorList>
            <person name="Petersen C."/>
        </authorList>
    </citation>
    <scope>NUCLEOTIDE SEQUENCE</scope>
    <source>
        <strain evidence="2">IBT 30069</strain>
    </source>
</reference>
<sequence>MSEPPRLVNVRTSQLVPSPGFNDPKPYDLERMTSILAQEIGDNQAFVDDWAPIGQEDARPRVHRTSTSRPLENGLRAQRQQQHGNRQAQNGIKIKPRHQRRGLAFCSKLRVLWGVAEVGCGWGGFACV</sequence>
<feature type="compositionally biased region" description="Low complexity" evidence="1">
    <location>
        <begin position="77"/>
        <end position="91"/>
    </location>
</feature>
<comment type="caution">
    <text evidence="2">The sequence shown here is derived from an EMBL/GenBank/DDBJ whole genome shotgun (WGS) entry which is preliminary data.</text>
</comment>
<feature type="region of interest" description="Disordered" evidence="1">
    <location>
        <begin position="53"/>
        <end position="94"/>
    </location>
</feature>
<evidence type="ECO:0000313" key="3">
    <source>
        <dbReference type="Proteomes" id="UP001149165"/>
    </source>
</evidence>
<keyword evidence="3" id="KW-1185">Reference proteome</keyword>
<accession>A0A9W9EFR1</accession>
<dbReference type="EMBL" id="JAPQKH010000012">
    <property type="protein sequence ID" value="KAJ5080900.1"/>
    <property type="molecule type" value="Genomic_DNA"/>
</dbReference>
<dbReference type="Proteomes" id="UP001149165">
    <property type="component" value="Unassembled WGS sequence"/>
</dbReference>
<protein>
    <submittedName>
        <fullName evidence="2">Uncharacterized protein</fullName>
    </submittedName>
</protein>
<gene>
    <name evidence="2" type="ORF">N7456_013610</name>
</gene>
<dbReference type="AlphaFoldDB" id="A0A9W9EFR1"/>
<organism evidence="2 3">
    <name type="scientific">Penicillium angulare</name>
    <dbReference type="NCBI Taxonomy" id="116970"/>
    <lineage>
        <taxon>Eukaryota</taxon>
        <taxon>Fungi</taxon>
        <taxon>Dikarya</taxon>
        <taxon>Ascomycota</taxon>
        <taxon>Pezizomycotina</taxon>
        <taxon>Eurotiomycetes</taxon>
        <taxon>Eurotiomycetidae</taxon>
        <taxon>Eurotiales</taxon>
        <taxon>Aspergillaceae</taxon>
        <taxon>Penicillium</taxon>
    </lineage>
</organism>
<name>A0A9W9EFR1_9EURO</name>